<name>A0ABT6CUI3_9MICC</name>
<reference evidence="2 3" key="1">
    <citation type="journal article" date="2023" name="Int. J. Syst. Evol. Microbiol.">
        <title>Arthrobacter vasquezii sp. nov., isolated from a soil sample from Union Glacier, Antarctica.</title>
        <authorList>
            <person name="Valenzuela-Ibaceta F."/>
            <person name="Carrasco V."/>
            <person name="Lagos-Moraga S."/>
            <person name="Dietz-Vargas C."/>
            <person name="Navarro C.A."/>
            <person name="Perez-Donoso J.M."/>
        </authorList>
    </citation>
    <scope>NUCLEOTIDE SEQUENCE [LARGE SCALE GENOMIC DNA]</scope>
    <source>
        <strain evidence="2 3">EH-1B-1</strain>
    </source>
</reference>
<dbReference type="Proteomes" id="UP001220456">
    <property type="component" value="Unassembled WGS sequence"/>
</dbReference>
<comment type="caution">
    <text evidence="2">The sequence shown here is derived from an EMBL/GenBank/DDBJ whole genome shotgun (WGS) entry which is preliminary data.</text>
</comment>
<protein>
    <submittedName>
        <fullName evidence="2">MobC family plasmid mobilization relaxosome protein</fullName>
    </submittedName>
</protein>
<gene>
    <name evidence="2" type="ORF">P4U43_08070</name>
</gene>
<evidence type="ECO:0000313" key="2">
    <source>
        <dbReference type="EMBL" id="MDF9277743.1"/>
    </source>
</evidence>
<organism evidence="2 3">
    <name type="scientific">Arthrobacter vasquezii</name>
    <dbReference type="NCBI Taxonomy" id="2977629"/>
    <lineage>
        <taxon>Bacteria</taxon>
        <taxon>Bacillati</taxon>
        <taxon>Actinomycetota</taxon>
        <taxon>Actinomycetes</taxon>
        <taxon>Micrococcales</taxon>
        <taxon>Micrococcaceae</taxon>
        <taxon>Arthrobacter</taxon>
    </lineage>
</organism>
<dbReference type="InterPro" id="IPR008687">
    <property type="entry name" value="MobC"/>
</dbReference>
<accession>A0ABT6CUI3</accession>
<sequence length="131" mass="14595">MSESNSIAGWKSRRRRANIEGGRMHRHVVKVTPEEEARLLQVAERHRVTVVRLMVESALSEGAETPSERRDQFMELSNLARLVGTVANNINQIARHANTTSEIPSDAAAAITDAKNVIRRVDRLLADMAGR</sequence>
<dbReference type="Pfam" id="PF05713">
    <property type="entry name" value="MobC"/>
    <property type="match status" value="1"/>
</dbReference>
<evidence type="ECO:0000259" key="1">
    <source>
        <dbReference type="Pfam" id="PF05713"/>
    </source>
</evidence>
<dbReference type="EMBL" id="JAROKN010000015">
    <property type="protein sequence ID" value="MDF9277743.1"/>
    <property type="molecule type" value="Genomic_DNA"/>
</dbReference>
<feature type="domain" description="Bacterial mobilisation" evidence="1">
    <location>
        <begin position="86"/>
        <end position="123"/>
    </location>
</feature>
<evidence type="ECO:0000313" key="3">
    <source>
        <dbReference type="Proteomes" id="UP001220456"/>
    </source>
</evidence>
<dbReference type="RefSeq" id="WP_277358265.1">
    <property type="nucleotide sequence ID" value="NZ_JAROKN010000015.1"/>
</dbReference>
<keyword evidence="3" id="KW-1185">Reference proteome</keyword>
<proteinExistence type="predicted"/>